<gene>
    <name evidence="2" type="ORF">MEDL_36224</name>
</gene>
<accession>A0A8S3SWZ4</accession>
<feature type="compositionally biased region" description="Basic and acidic residues" evidence="1">
    <location>
        <begin position="153"/>
        <end position="170"/>
    </location>
</feature>
<evidence type="ECO:0000256" key="1">
    <source>
        <dbReference type="SAM" id="MobiDB-lite"/>
    </source>
</evidence>
<reference evidence="2" key="1">
    <citation type="submission" date="2021-03" db="EMBL/GenBank/DDBJ databases">
        <authorList>
            <person name="Bekaert M."/>
        </authorList>
    </citation>
    <scope>NUCLEOTIDE SEQUENCE</scope>
</reference>
<dbReference type="AlphaFoldDB" id="A0A8S3SWZ4"/>
<dbReference type="EMBL" id="CAJPWZ010001769">
    <property type="protein sequence ID" value="CAG2222939.1"/>
    <property type="molecule type" value="Genomic_DNA"/>
</dbReference>
<feature type="region of interest" description="Disordered" evidence="1">
    <location>
        <begin position="118"/>
        <end position="182"/>
    </location>
</feature>
<evidence type="ECO:0000313" key="2">
    <source>
        <dbReference type="EMBL" id="CAG2222939.1"/>
    </source>
</evidence>
<dbReference type="Proteomes" id="UP000683360">
    <property type="component" value="Unassembled WGS sequence"/>
</dbReference>
<name>A0A8S3SWZ4_MYTED</name>
<keyword evidence="3" id="KW-1185">Reference proteome</keyword>
<organism evidence="2 3">
    <name type="scientific">Mytilus edulis</name>
    <name type="common">Blue mussel</name>
    <dbReference type="NCBI Taxonomy" id="6550"/>
    <lineage>
        <taxon>Eukaryota</taxon>
        <taxon>Metazoa</taxon>
        <taxon>Spiralia</taxon>
        <taxon>Lophotrochozoa</taxon>
        <taxon>Mollusca</taxon>
        <taxon>Bivalvia</taxon>
        <taxon>Autobranchia</taxon>
        <taxon>Pteriomorphia</taxon>
        <taxon>Mytilida</taxon>
        <taxon>Mytiloidea</taxon>
        <taxon>Mytilidae</taxon>
        <taxon>Mytilinae</taxon>
        <taxon>Mytilus</taxon>
    </lineage>
</organism>
<sequence length="223" mass="25655">MPTDTIWQTVCRNNLILEKIKENSMFMFGIHSDKGVSKPLDIDDAVYSFRCNLRSTDYLNKSVDHTSVSNVALDEQLVHFIEKATSKRMAYIRTSILNEEIESTVFLRSPLPVTPYEREKIYNTTNRTEGSERGEEEDDVNSVNSINSDIEDDNGHVDIDLDDDKSEKKKPNYAKPKPRQLKAGKLTARQILNNKIQAKRMAKSRIMNKLKKFKKQTVNRATL</sequence>
<evidence type="ECO:0000313" key="3">
    <source>
        <dbReference type="Proteomes" id="UP000683360"/>
    </source>
</evidence>
<protein>
    <submittedName>
        <fullName evidence="2">Uncharacterized protein</fullName>
    </submittedName>
</protein>
<proteinExistence type="predicted"/>
<dbReference type="OrthoDB" id="10538406at2759"/>
<comment type="caution">
    <text evidence="2">The sequence shown here is derived from an EMBL/GenBank/DDBJ whole genome shotgun (WGS) entry which is preliminary data.</text>
</comment>